<feature type="transmembrane region" description="Helical" evidence="8">
    <location>
        <begin position="193"/>
        <end position="213"/>
    </location>
</feature>
<feature type="transmembrane region" description="Helical" evidence="8">
    <location>
        <begin position="293"/>
        <end position="314"/>
    </location>
</feature>
<feature type="transmembrane region" description="Helical" evidence="8">
    <location>
        <begin position="134"/>
        <end position="155"/>
    </location>
</feature>
<feature type="transmembrane region" description="Helical" evidence="8">
    <location>
        <begin position="18"/>
        <end position="45"/>
    </location>
</feature>
<evidence type="ECO:0000313" key="11">
    <source>
        <dbReference type="Proteomes" id="UP000187455"/>
    </source>
</evidence>
<evidence type="ECO:0000256" key="2">
    <source>
        <dbReference type="ARBA" id="ARBA00022692"/>
    </source>
</evidence>
<comment type="subcellular location">
    <subcellularLocation>
        <location evidence="1">Endoplasmic reticulum membrane</location>
        <topology evidence="1">Multi-pass membrane protein</topology>
    </subcellularLocation>
</comment>
<dbReference type="Proteomes" id="UP000187455">
    <property type="component" value="Unassembled WGS sequence"/>
</dbReference>
<comment type="caution">
    <text evidence="10">The sequence shown here is derived from an EMBL/GenBank/DDBJ whole genome shotgun (WGS) entry which is preliminary data.</text>
</comment>
<feature type="transmembrane region" description="Helical" evidence="8">
    <location>
        <begin position="161"/>
        <end position="181"/>
    </location>
</feature>
<dbReference type="SUPFAM" id="SSF48317">
    <property type="entry name" value="Acid phosphatase/Vanadium-dependent haloperoxidase"/>
    <property type="match status" value="1"/>
</dbReference>
<evidence type="ECO:0000313" key="10">
    <source>
        <dbReference type="EMBL" id="OLY84959.1"/>
    </source>
</evidence>
<dbReference type="STRING" id="133383.A0A1R0H747"/>
<reference evidence="10 11" key="1">
    <citation type="journal article" date="2016" name="Mol. Biol. Evol.">
        <title>Genome-Wide Survey of Gut Fungi (Harpellales) Reveals the First Horizontally Transferred Ubiquitin Gene from a Mosquito Host.</title>
        <authorList>
            <person name="Wang Y."/>
            <person name="White M.M."/>
            <person name="Kvist S."/>
            <person name="Moncalvo J.M."/>
        </authorList>
    </citation>
    <scope>NUCLEOTIDE SEQUENCE [LARGE SCALE GENOMIC DNA]</scope>
    <source>
        <strain evidence="10 11">ALG-7-W6</strain>
    </source>
</reference>
<dbReference type="SMART" id="SM00014">
    <property type="entry name" value="acidPPc"/>
    <property type="match status" value="1"/>
</dbReference>
<dbReference type="InterPro" id="IPR000326">
    <property type="entry name" value="PAP2/HPO"/>
</dbReference>
<evidence type="ECO:0000256" key="8">
    <source>
        <dbReference type="SAM" id="Phobius"/>
    </source>
</evidence>
<evidence type="ECO:0000256" key="3">
    <source>
        <dbReference type="ARBA" id="ARBA00022801"/>
    </source>
</evidence>
<dbReference type="GO" id="GO:0005789">
    <property type="term" value="C:endoplasmic reticulum membrane"/>
    <property type="evidence" value="ECO:0007669"/>
    <property type="project" value="UniProtKB-SubCell"/>
</dbReference>
<dbReference type="Gene3D" id="1.20.144.10">
    <property type="entry name" value="Phosphatidic acid phosphatase type 2/haloperoxidase"/>
    <property type="match status" value="1"/>
</dbReference>
<dbReference type="EMBL" id="LSSL01000292">
    <property type="protein sequence ID" value="OLY84959.1"/>
    <property type="molecule type" value="Genomic_DNA"/>
</dbReference>
<feature type="domain" description="Phosphatidic acid phosphatase type 2/haloperoxidase" evidence="9">
    <location>
        <begin position="24"/>
        <end position="149"/>
    </location>
</feature>
<proteinExistence type="inferred from homology"/>
<sequence length="316" mass="35414">MVVAVACDHVFFTYMLPLLFLFGLGSLARGLAIVVLLIVALTGWVKDYVSTLRPKSPPIVRKSLNHLHELEYGFPSTHSSYAVGTAAYLTILALLQSRTESSEQASLYLISIWALSISVLIGRVYCGMHSLIDVYGGAIMGMLVSLPLSIFYTYLDDTIFTTYRGSFIIAAISFVLLYNHPLFYDQCLCYRDTFSAVSVINGVVFGSALYSTFTPPSEPYSKAIYFSLAEFGFLRSFYRTLFGLLSIAAWKYCSTPFLIRLVSPFNPLDRPKDNKNMFGTASRIFESENLARIPIYFGIGFNVVFVVPWLFFLLNI</sequence>
<evidence type="ECO:0000256" key="6">
    <source>
        <dbReference type="ARBA" id="ARBA00023136"/>
    </source>
</evidence>
<gene>
    <name evidence="10" type="ORF">AYI68_g869</name>
</gene>
<accession>A0A1R0H747</accession>
<keyword evidence="2 8" id="KW-0812">Transmembrane</keyword>
<feature type="transmembrane region" description="Helical" evidence="8">
    <location>
        <begin position="233"/>
        <end position="253"/>
    </location>
</feature>
<keyword evidence="11" id="KW-1185">Reference proteome</keyword>
<dbReference type="GO" id="GO:0042392">
    <property type="term" value="F:sphingosine-1-phosphate phosphatase activity"/>
    <property type="evidence" value="ECO:0007669"/>
    <property type="project" value="TreeGrafter"/>
</dbReference>
<keyword evidence="3" id="KW-0378">Hydrolase</keyword>
<evidence type="ECO:0000256" key="5">
    <source>
        <dbReference type="ARBA" id="ARBA00022989"/>
    </source>
</evidence>
<evidence type="ECO:0000259" key="9">
    <source>
        <dbReference type="SMART" id="SM00014"/>
    </source>
</evidence>
<feature type="transmembrane region" description="Helical" evidence="8">
    <location>
        <begin position="105"/>
        <end position="122"/>
    </location>
</feature>
<protein>
    <submittedName>
        <fullName evidence="10">Dihydrosphingosine 1-phosphate phosphatase</fullName>
    </submittedName>
</protein>
<organism evidence="10 11">
    <name type="scientific">Smittium mucronatum</name>
    <dbReference type="NCBI Taxonomy" id="133383"/>
    <lineage>
        <taxon>Eukaryota</taxon>
        <taxon>Fungi</taxon>
        <taxon>Fungi incertae sedis</taxon>
        <taxon>Zoopagomycota</taxon>
        <taxon>Kickxellomycotina</taxon>
        <taxon>Harpellomycetes</taxon>
        <taxon>Harpellales</taxon>
        <taxon>Legeriomycetaceae</taxon>
        <taxon>Smittium</taxon>
    </lineage>
</organism>
<dbReference type="InterPro" id="IPR036938">
    <property type="entry name" value="PAP2/HPO_sf"/>
</dbReference>
<keyword evidence="5 8" id="KW-1133">Transmembrane helix</keyword>
<keyword evidence="6 8" id="KW-0472">Membrane</keyword>
<dbReference type="PANTHER" id="PTHR14969:SF28">
    <property type="entry name" value="DIHYDROSPHINGOSINE 1-PHOSPHATE PHOSPHATASE LCB3-RELATED"/>
    <property type="match status" value="1"/>
</dbReference>
<evidence type="ECO:0000256" key="4">
    <source>
        <dbReference type="ARBA" id="ARBA00022824"/>
    </source>
</evidence>
<dbReference type="PANTHER" id="PTHR14969">
    <property type="entry name" value="SPHINGOSINE-1-PHOSPHATE PHOSPHOHYDROLASE"/>
    <property type="match status" value="1"/>
</dbReference>
<dbReference type="Pfam" id="PF01569">
    <property type="entry name" value="PAP2"/>
    <property type="match status" value="1"/>
</dbReference>
<keyword evidence="4" id="KW-0256">Endoplasmic reticulum</keyword>
<dbReference type="OrthoDB" id="301434at2759"/>
<comment type="similarity">
    <text evidence="7">Belongs to the type 2 lipid phosphate phosphatase family.</text>
</comment>
<evidence type="ECO:0000256" key="7">
    <source>
        <dbReference type="ARBA" id="ARBA00038324"/>
    </source>
</evidence>
<name>A0A1R0H747_9FUNG</name>
<dbReference type="AlphaFoldDB" id="A0A1R0H747"/>
<evidence type="ECO:0000256" key="1">
    <source>
        <dbReference type="ARBA" id="ARBA00004477"/>
    </source>
</evidence>